<sequence>MVDVTTSLEIARPRAAVAAFAMDPVNVPHWYANIRSVERLGTGPFEVGERAVFEAVFAGRTLRYVYEVREREEGRLLIMSTADGPFPMRTTYRFSDTAEGGTLMELRNDGEPRGFSRIAAPAMSAMMRRENRKDLRRLRAHLEAQPEDSDGQRPSR</sequence>
<organism evidence="1 2">
    <name type="scientific">Zhihengliuella flava</name>
    <dbReference type="NCBI Taxonomy" id="1285193"/>
    <lineage>
        <taxon>Bacteria</taxon>
        <taxon>Bacillati</taxon>
        <taxon>Actinomycetota</taxon>
        <taxon>Actinomycetes</taxon>
        <taxon>Micrococcales</taxon>
        <taxon>Micrococcaceae</taxon>
        <taxon>Zhihengliuella</taxon>
    </lineage>
</organism>
<comment type="caution">
    <text evidence="1">The sequence shown here is derived from an EMBL/GenBank/DDBJ whole genome shotgun (WGS) entry which is preliminary data.</text>
</comment>
<dbReference type="Pfam" id="PF10604">
    <property type="entry name" value="Polyketide_cyc2"/>
    <property type="match status" value="1"/>
</dbReference>
<evidence type="ECO:0000313" key="2">
    <source>
        <dbReference type="Proteomes" id="UP000625033"/>
    </source>
</evidence>
<dbReference type="SUPFAM" id="SSF55961">
    <property type="entry name" value="Bet v1-like"/>
    <property type="match status" value="1"/>
</dbReference>
<name>A0A931GF75_9MICC</name>
<dbReference type="AlphaFoldDB" id="A0A931GF75"/>
<protein>
    <submittedName>
        <fullName evidence="1">Membrane protein</fullName>
    </submittedName>
</protein>
<keyword evidence="2" id="KW-1185">Reference proteome</keyword>
<dbReference type="RefSeq" id="WP_196836335.1">
    <property type="nucleotide sequence ID" value="NZ_JADOTZ010000001.1"/>
</dbReference>
<dbReference type="EMBL" id="JADOTZ010000001">
    <property type="protein sequence ID" value="MBG6085113.1"/>
    <property type="molecule type" value="Genomic_DNA"/>
</dbReference>
<evidence type="ECO:0000313" key="1">
    <source>
        <dbReference type="EMBL" id="MBG6085113.1"/>
    </source>
</evidence>
<proteinExistence type="predicted"/>
<accession>A0A931GF75</accession>
<dbReference type="CDD" id="cd08865">
    <property type="entry name" value="SRPBCC_10"/>
    <property type="match status" value="1"/>
</dbReference>
<dbReference type="InterPro" id="IPR019587">
    <property type="entry name" value="Polyketide_cyclase/dehydratase"/>
</dbReference>
<dbReference type="InterPro" id="IPR023393">
    <property type="entry name" value="START-like_dom_sf"/>
</dbReference>
<reference evidence="1" key="1">
    <citation type="submission" date="2020-11" db="EMBL/GenBank/DDBJ databases">
        <title>Sequencing the genomes of 1000 actinobacteria strains.</title>
        <authorList>
            <person name="Klenk H.-P."/>
        </authorList>
    </citation>
    <scope>NUCLEOTIDE SEQUENCE</scope>
    <source>
        <strain evidence="1">DSM 26152</strain>
    </source>
</reference>
<gene>
    <name evidence="1" type="ORF">IW252_001880</name>
</gene>
<dbReference type="Proteomes" id="UP000625033">
    <property type="component" value="Unassembled WGS sequence"/>
</dbReference>
<dbReference type="Gene3D" id="3.30.530.20">
    <property type="match status" value="1"/>
</dbReference>